<dbReference type="RefSeq" id="WP_017142109.1">
    <property type="nucleotide sequence ID" value="NZ_KQ968722.1"/>
</dbReference>
<reference evidence="2 3" key="1">
    <citation type="submission" date="2016-02" db="EMBL/GenBank/DDBJ databases">
        <authorList>
            <person name="Wen L."/>
            <person name="He K."/>
            <person name="Yang H."/>
        </authorList>
    </citation>
    <scope>NUCLEOTIDE SEQUENCE [LARGE SCALE GENOMIC DNA]</scope>
    <source>
        <strain evidence="2 3">KLE1704</strain>
    </source>
</reference>
<comment type="caution">
    <text evidence="2">The sequence shown here is derived from an EMBL/GenBank/DDBJ whole genome shotgun (WGS) entry which is preliminary data.</text>
</comment>
<dbReference type="AlphaFoldDB" id="A0A139L3M0"/>
<gene>
    <name evidence="2" type="ORF">HMPREF2531_03211</name>
</gene>
<protein>
    <recommendedName>
        <fullName evidence="1">DUF6956 domain-containing protein</fullName>
    </recommendedName>
</protein>
<dbReference type="InterPro" id="IPR054231">
    <property type="entry name" value="DUF6956"/>
</dbReference>
<dbReference type="Proteomes" id="UP000070319">
    <property type="component" value="Unassembled WGS sequence"/>
</dbReference>
<dbReference type="PATRIC" id="fig|329854.7.peg.3280"/>
<proteinExistence type="predicted"/>
<feature type="domain" description="DUF6956" evidence="1">
    <location>
        <begin position="14"/>
        <end position="91"/>
    </location>
</feature>
<dbReference type="Pfam" id="PF22273">
    <property type="entry name" value="DUF6956"/>
    <property type="match status" value="1"/>
</dbReference>
<evidence type="ECO:0000259" key="1">
    <source>
        <dbReference type="Pfam" id="PF22273"/>
    </source>
</evidence>
<sequence>MGEQTAGKGGQAMSAGYMTLIVKFSDPICMLDRMFYNPTWGAGTLKEWIDGYESTRMTPINSHTAVITSEYNMECVKEWLQRYTSIAEITEL</sequence>
<name>A0A139L3M0_9BACE</name>
<evidence type="ECO:0000313" key="3">
    <source>
        <dbReference type="Proteomes" id="UP000070319"/>
    </source>
</evidence>
<accession>A0A139L3M0</accession>
<organism evidence="2">
    <name type="scientific">Bacteroides intestinalis</name>
    <dbReference type="NCBI Taxonomy" id="329854"/>
    <lineage>
        <taxon>Bacteria</taxon>
        <taxon>Pseudomonadati</taxon>
        <taxon>Bacteroidota</taxon>
        <taxon>Bacteroidia</taxon>
        <taxon>Bacteroidales</taxon>
        <taxon>Bacteroidaceae</taxon>
        <taxon>Bacteroides</taxon>
    </lineage>
</organism>
<evidence type="ECO:0000313" key="2">
    <source>
        <dbReference type="EMBL" id="KXT46025.1"/>
    </source>
</evidence>
<dbReference type="EMBL" id="LTDF01000129">
    <property type="protein sequence ID" value="KXT46025.1"/>
    <property type="molecule type" value="Genomic_DNA"/>
</dbReference>